<evidence type="ECO:0000256" key="3">
    <source>
        <dbReference type="ARBA" id="ARBA00022989"/>
    </source>
</evidence>
<feature type="transmembrane region" description="Helical" evidence="7">
    <location>
        <begin position="204"/>
        <end position="224"/>
    </location>
</feature>
<dbReference type="Pfam" id="PF20684">
    <property type="entry name" value="Fung_rhodopsin"/>
    <property type="match status" value="1"/>
</dbReference>
<dbReference type="EMBL" id="BAAFSV010000003">
    <property type="protein sequence ID" value="GAB1316423.1"/>
    <property type="molecule type" value="Genomic_DNA"/>
</dbReference>
<organism evidence="9 10">
    <name type="scientific">Madurella fahalii</name>
    <dbReference type="NCBI Taxonomy" id="1157608"/>
    <lineage>
        <taxon>Eukaryota</taxon>
        <taxon>Fungi</taxon>
        <taxon>Dikarya</taxon>
        <taxon>Ascomycota</taxon>
        <taxon>Pezizomycotina</taxon>
        <taxon>Sordariomycetes</taxon>
        <taxon>Sordariomycetidae</taxon>
        <taxon>Sordariales</taxon>
        <taxon>Sordariales incertae sedis</taxon>
        <taxon>Madurella</taxon>
    </lineage>
</organism>
<feature type="transmembrane region" description="Helical" evidence="7">
    <location>
        <begin position="80"/>
        <end position="109"/>
    </location>
</feature>
<evidence type="ECO:0000313" key="9">
    <source>
        <dbReference type="EMBL" id="GAB1316423.1"/>
    </source>
</evidence>
<comment type="similarity">
    <text evidence="5">Belongs to the SAT4 family.</text>
</comment>
<accession>A0ABQ0GF83</accession>
<feature type="compositionally biased region" description="Basic and acidic residues" evidence="6">
    <location>
        <begin position="250"/>
        <end position="260"/>
    </location>
</feature>
<dbReference type="InterPro" id="IPR049326">
    <property type="entry name" value="Rhodopsin_dom_fungi"/>
</dbReference>
<evidence type="ECO:0000256" key="2">
    <source>
        <dbReference type="ARBA" id="ARBA00022692"/>
    </source>
</evidence>
<dbReference type="GeneID" id="98177376"/>
<keyword evidence="2 7" id="KW-0812">Transmembrane</keyword>
<feature type="domain" description="Rhodopsin" evidence="8">
    <location>
        <begin position="79"/>
        <end position="221"/>
    </location>
</feature>
<feature type="compositionally biased region" description="Polar residues" evidence="6">
    <location>
        <begin position="261"/>
        <end position="281"/>
    </location>
</feature>
<proteinExistence type="inferred from homology"/>
<feature type="region of interest" description="Disordered" evidence="6">
    <location>
        <begin position="243"/>
        <end position="295"/>
    </location>
</feature>
<evidence type="ECO:0000256" key="5">
    <source>
        <dbReference type="ARBA" id="ARBA00038359"/>
    </source>
</evidence>
<feature type="transmembrane region" description="Helical" evidence="7">
    <location>
        <begin position="160"/>
        <end position="184"/>
    </location>
</feature>
<dbReference type="RefSeq" id="XP_070918154.1">
    <property type="nucleotide sequence ID" value="XM_071062053.1"/>
</dbReference>
<dbReference type="InterPro" id="IPR052337">
    <property type="entry name" value="SAT4-like"/>
</dbReference>
<keyword evidence="10" id="KW-1185">Reference proteome</keyword>
<feature type="transmembrane region" description="Helical" evidence="7">
    <location>
        <begin position="12"/>
        <end position="31"/>
    </location>
</feature>
<keyword evidence="4 7" id="KW-0472">Membrane</keyword>
<name>A0ABQ0GF83_9PEZI</name>
<evidence type="ECO:0000256" key="1">
    <source>
        <dbReference type="ARBA" id="ARBA00004141"/>
    </source>
</evidence>
<comment type="caution">
    <text evidence="9">The sequence shown here is derived from an EMBL/GenBank/DDBJ whole genome shotgun (WGS) entry which is preliminary data.</text>
</comment>
<dbReference type="PANTHER" id="PTHR33048">
    <property type="entry name" value="PTH11-LIKE INTEGRAL MEMBRANE PROTEIN (AFU_ORTHOLOGUE AFUA_5G11245)"/>
    <property type="match status" value="1"/>
</dbReference>
<evidence type="ECO:0000313" key="10">
    <source>
        <dbReference type="Proteomes" id="UP001628179"/>
    </source>
</evidence>
<evidence type="ECO:0000259" key="8">
    <source>
        <dbReference type="Pfam" id="PF20684"/>
    </source>
</evidence>
<evidence type="ECO:0000256" key="7">
    <source>
        <dbReference type="SAM" id="Phobius"/>
    </source>
</evidence>
<keyword evidence="3 7" id="KW-1133">Transmembrane helix</keyword>
<evidence type="ECO:0000256" key="4">
    <source>
        <dbReference type="ARBA" id="ARBA00023136"/>
    </source>
</evidence>
<feature type="transmembrane region" description="Helical" evidence="7">
    <location>
        <begin position="129"/>
        <end position="148"/>
    </location>
</feature>
<comment type="subcellular location">
    <subcellularLocation>
        <location evidence="1">Membrane</location>
        <topology evidence="1">Multi-pass membrane protein</topology>
    </subcellularLocation>
</comment>
<reference evidence="9 10" key="1">
    <citation type="submission" date="2024-09" db="EMBL/GenBank/DDBJ databases">
        <title>Itraconazole resistance in Madurella fahalii resulting from another homologue of gene encoding cytochrome P450 14-alpha sterol demethylase (CYP51).</title>
        <authorList>
            <person name="Yoshioka I."/>
            <person name="Fahal A.H."/>
            <person name="Kaneko S."/>
            <person name="Yaguchi T."/>
        </authorList>
    </citation>
    <scope>NUCLEOTIDE SEQUENCE [LARGE SCALE GENOMIC DNA]</scope>
    <source>
        <strain evidence="9 10">IFM 68171</strain>
    </source>
</reference>
<sequence>MAPTGDSDGDSGHQASIVACAVVMLVLATATVTTRLYTRHAILGSLGPDDWLIVVALFFSVGATIGSVRRGSCHWGLARICNNTVMAVVVACNIWVVVASFIACVPLTAVWDKSVEGFCLPLEIKASNGYLHIATDFIIFLLPIPVVVKLKLPRRQKIGLMLVFAVAFVACLISVIRIVSISSLNFADLTYELTTLVKWGSVEVNLAIICACLTILKPLVVKLFPRLLRSYGTFGPASFPNQMSTGISAGRRDGMGRTRPENGSWTNVKPESRPRISSQSSEDGERRDVEDLEDQIQRGVYVDGISVSLPPKAYTRLS</sequence>
<dbReference type="Proteomes" id="UP001628179">
    <property type="component" value="Unassembled WGS sequence"/>
</dbReference>
<protein>
    <recommendedName>
        <fullName evidence="8">Rhodopsin domain-containing protein</fullName>
    </recommendedName>
</protein>
<evidence type="ECO:0000256" key="6">
    <source>
        <dbReference type="SAM" id="MobiDB-lite"/>
    </source>
</evidence>
<gene>
    <name evidence="9" type="ORF">MFIFM68171_06633</name>
</gene>
<dbReference type="PANTHER" id="PTHR33048:SF47">
    <property type="entry name" value="INTEGRAL MEMBRANE PROTEIN-RELATED"/>
    <property type="match status" value="1"/>
</dbReference>
<feature type="transmembrane region" description="Helical" evidence="7">
    <location>
        <begin position="51"/>
        <end position="68"/>
    </location>
</feature>